<accession>A0A976FDW2</accession>
<dbReference type="InterPro" id="IPR009091">
    <property type="entry name" value="RCC1/BLIP-II"/>
</dbReference>
<evidence type="ECO:0000313" key="5">
    <source>
        <dbReference type="Proteomes" id="UP000294530"/>
    </source>
</evidence>
<dbReference type="PANTHER" id="PTHR46849">
    <property type="entry name" value="RCC1 DOMAIN-CONTAINING PROTEIN 1"/>
    <property type="match status" value="1"/>
</dbReference>
<dbReference type="InterPro" id="IPR058923">
    <property type="entry name" value="RCC1-like_dom"/>
</dbReference>
<dbReference type="Gene3D" id="2.130.10.30">
    <property type="entry name" value="Regulator of chromosome condensation 1/beta-lactamase-inhibitor protein II"/>
    <property type="match status" value="2"/>
</dbReference>
<dbReference type="SUPFAM" id="SSF50985">
    <property type="entry name" value="RCC1/BLIP-II"/>
    <property type="match status" value="1"/>
</dbReference>
<feature type="repeat" description="RCC1" evidence="2">
    <location>
        <begin position="119"/>
        <end position="176"/>
    </location>
</feature>
<evidence type="ECO:0000256" key="2">
    <source>
        <dbReference type="PROSITE-ProRule" id="PRU00235"/>
    </source>
</evidence>
<dbReference type="PRINTS" id="PR00633">
    <property type="entry name" value="RCCNDNSATION"/>
</dbReference>
<proteinExistence type="predicted"/>
<gene>
    <name evidence="4" type="ORF">CCR75_000979</name>
</gene>
<feature type="repeat" description="RCC1" evidence="2">
    <location>
        <begin position="343"/>
        <end position="393"/>
    </location>
</feature>
<comment type="caution">
    <text evidence="4">The sequence shown here is derived from an EMBL/GenBank/DDBJ whole genome shotgun (WGS) entry which is preliminary data.</text>
</comment>
<evidence type="ECO:0000256" key="1">
    <source>
        <dbReference type="ARBA" id="ARBA00022737"/>
    </source>
</evidence>
<keyword evidence="5" id="KW-1185">Reference proteome</keyword>
<dbReference type="Pfam" id="PF25390">
    <property type="entry name" value="WD40_RLD"/>
    <property type="match status" value="1"/>
</dbReference>
<dbReference type="InterPro" id="IPR052830">
    <property type="entry name" value="RCC1_domain-containing"/>
</dbReference>
<dbReference type="AlphaFoldDB" id="A0A976FDW2"/>
<dbReference type="KEGG" id="blac:94344755"/>
<evidence type="ECO:0000259" key="3">
    <source>
        <dbReference type="Pfam" id="PF25390"/>
    </source>
</evidence>
<sequence length="397" mass="42362">MSDAVVVFGCNDDGQLGTGIKRRPTISIDGVSASNFPQQLDSLVNEAVVAVSCGSRHSMALVASGAVYSWGWGSMGQLGHGDLKSVNVPKRITFFQQEGLQVKYISCGGCHSAAVTSDGSLYIWGESHWGQLGLPKEHEAAHESRPVKCPVPEDKAIETIVKISCGGTHTAALTNFGRVFVWGRGDSGQLGIGSVWLKDTDDERLLGASRPRLLDEFNGEKVIQVACGAFHSAAVTDQGHVYIWGKEDYGMLGVGLSSDQQTPKRIAFFDNIFIMRVSCGGWHTVAVAKSGECYAFGRGEYGRLGLGDTKSRTRPHLIEALKGKHVIQAACGGSHTIFVTKDGLVYVAGRSDHGRLGLTDIKPLAVPTHLDLGPALVRQVSAGGAHSIALMHTSRLR</sequence>
<organism evidence="4 5">
    <name type="scientific">Bremia lactucae</name>
    <name type="common">Lettuce downy mildew</name>
    <dbReference type="NCBI Taxonomy" id="4779"/>
    <lineage>
        <taxon>Eukaryota</taxon>
        <taxon>Sar</taxon>
        <taxon>Stramenopiles</taxon>
        <taxon>Oomycota</taxon>
        <taxon>Peronosporomycetes</taxon>
        <taxon>Peronosporales</taxon>
        <taxon>Peronosporaceae</taxon>
        <taxon>Bremia</taxon>
    </lineage>
</organism>
<feature type="repeat" description="RCC1" evidence="2">
    <location>
        <begin position="65"/>
        <end position="118"/>
    </location>
</feature>
<evidence type="ECO:0000313" key="4">
    <source>
        <dbReference type="EMBL" id="TDH64941.1"/>
    </source>
</evidence>
<feature type="domain" description="RCC1-like" evidence="3">
    <location>
        <begin position="5"/>
        <end position="389"/>
    </location>
</feature>
<keyword evidence="1" id="KW-0677">Repeat</keyword>
<name>A0A976FDW2_BRELC</name>
<feature type="repeat" description="RCC1" evidence="2">
    <location>
        <begin position="3"/>
        <end position="64"/>
    </location>
</feature>
<dbReference type="Proteomes" id="UP000294530">
    <property type="component" value="Unassembled WGS sequence"/>
</dbReference>
<dbReference type="EMBL" id="SHOA02000002">
    <property type="protein sequence ID" value="TDH64941.1"/>
    <property type="molecule type" value="Genomic_DNA"/>
</dbReference>
<dbReference type="InterPro" id="IPR000408">
    <property type="entry name" value="Reg_chr_condens"/>
</dbReference>
<dbReference type="OrthoDB" id="10256179at2759"/>
<feature type="repeat" description="RCC1" evidence="2">
    <location>
        <begin position="239"/>
        <end position="290"/>
    </location>
</feature>
<dbReference type="PROSITE" id="PS00626">
    <property type="entry name" value="RCC1_2"/>
    <property type="match status" value="5"/>
</dbReference>
<feature type="repeat" description="RCC1" evidence="2">
    <location>
        <begin position="177"/>
        <end position="238"/>
    </location>
</feature>
<dbReference type="PANTHER" id="PTHR46849:SF1">
    <property type="entry name" value="RCC1 DOMAIN-CONTAINING PROTEIN 1"/>
    <property type="match status" value="1"/>
</dbReference>
<dbReference type="PROSITE" id="PS50012">
    <property type="entry name" value="RCC1_3"/>
    <property type="match status" value="7"/>
</dbReference>
<feature type="repeat" description="RCC1" evidence="2">
    <location>
        <begin position="291"/>
        <end position="342"/>
    </location>
</feature>
<dbReference type="RefSeq" id="XP_067814440.1">
    <property type="nucleotide sequence ID" value="XM_067959084.1"/>
</dbReference>
<protein>
    <recommendedName>
        <fullName evidence="3">RCC1-like domain-containing protein</fullName>
    </recommendedName>
</protein>
<reference evidence="4 5" key="1">
    <citation type="journal article" date="2021" name="Genome Biol.">
        <title>AFLAP: assembly-free linkage analysis pipeline using k-mers from genome sequencing data.</title>
        <authorList>
            <person name="Fletcher K."/>
            <person name="Zhang L."/>
            <person name="Gil J."/>
            <person name="Han R."/>
            <person name="Cavanaugh K."/>
            <person name="Michelmore R."/>
        </authorList>
    </citation>
    <scope>NUCLEOTIDE SEQUENCE [LARGE SCALE GENOMIC DNA]</scope>
    <source>
        <strain evidence="4 5">SF5</strain>
    </source>
</reference>
<dbReference type="GeneID" id="94344755"/>